<evidence type="ECO:0000313" key="4">
    <source>
        <dbReference type="Proteomes" id="UP000441585"/>
    </source>
</evidence>
<name>A0A6I2M4N6_9BACI</name>
<dbReference type="InterPro" id="IPR025436">
    <property type="entry name" value="DUF4179"/>
</dbReference>
<dbReference type="RefSeq" id="WP_070876798.1">
    <property type="nucleotide sequence ID" value="NZ_CAJGAA010000001.1"/>
</dbReference>
<proteinExistence type="predicted"/>
<reference evidence="3 4" key="1">
    <citation type="submission" date="2019-11" db="EMBL/GenBank/DDBJ databases">
        <title>Bacillus idriensis genome.</title>
        <authorList>
            <person name="Konopka E.N."/>
            <person name="Newman J.D."/>
        </authorList>
    </citation>
    <scope>NUCLEOTIDE SEQUENCE [LARGE SCALE GENOMIC DNA]</scope>
    <source>
        <strain evidence="3 4">DSM 19097</strain>
    </source>
</reference>
<evidence type="ECO:0000259" key="2">
    <source>
        <dbReference type="Pfam" id="PF13786"/>
    </source>
</evidence>
<organism evidence="3 4">
    <name type="scientific">Metabacillus idriensis</name>
    <dbReference type="NCBI Taxonomy" id="324768"/>
    <lineage>
        <taxon>Bacteria</taxon>
        <taxon>Bacillati</taxon>
        <taxon>Bacillota</taxon>
        <taxon>Bacilli</taxon>
        <taxon>Bacillales</taxon>
        <taxon>Bacillaceae</taxon>
        <taxon>Metabacillus</taxon>
    </lineage>
</organism>
<feature type="transmembrane region" description="Helical" evidence="1">
    <location>
        <begin position="45"/>
        <end position="64"/>
    </location>
</feature>
<keyword evidence="1" id="KW-1133">Transmembrane helix</keyword>
<keyword evidence="4" id="KW-1185">Reference proteome</keyword>
<protein>
    <submittedName>
        <fullName evidence="3">DUF4179 domain-containing protein</fullName>
    </submittedName>
</protein>
<dbReference type="Proteomes" id="UP000441585">
    <property type="component" value="Unassembled WGS sequence"/>
</dbReference>
<sequence>MDKKWFENQMAEMELPEDDIFAAVSRGIKAGKEQKRKDRRYSVKSAALFSTAAASILLASGFIFTPVTNVLASVPLLGSIYENFSFSIGKELASAELVTELNEKAVSNGVSITLTSVFFDGNVVGVTFKSEGDSLPEKWIEGPNDPASGYGHYLFDGSESKQWPGSHSGIVKTEDGYIGSMEFYYQGKELPADFTLPLTFESIAGQKGEWKFDVPVKRIPNETAAVNAETKIGDEKLVIHSVTKGKATTLLEYETVLSDEHDSVSFRVKDGQGNELPLSHGDVIHSEVINGKVHTVQRYLFSAGLSDETEYLMVYPEIERDEPRTLAPVVSPPFTAESKRFGYELQVDKVTKKDNRVVLDYRIKHVNGADYKQDILQNFADSISLQKGDTFIYGNNAKLIDPESLHFQSNFNVTADVDLNDFSLSIPFGFFSMNGEPVKLPPVKVELK</sequence>
<dbReference type="EMBL" id="WKKF01000001">
    <property type="protein sequence ID" value="MRX53095.1"/>
    <property type="molecule type" value="Genomic_DNA"/>
</dbReference>
<keyword evidence="1" id="KW-0812">Transmembrane</keyword>
<feature type="domain" description="DUF4179" evidence="2">
    <location>
        <begin position="48"/>
        <end position="129"/>
    </location>
</feature>
<evidence type="ECO:0000313" key="3">
    <source>
        <dbReference type="EMBL" id="MRX53095.1"/>
    </source>
</evidence>
<dbReference type="Pfam" id="PF13786">
    <property type="entry name" value="DUF4179"/>
    <property type="match status" value="1"/>
</dbReference>
<gene>
    <name evidence="3" type="ORF">GJU41_03865</name>
</gene>
<comment type="caution">
    <text evidence="3">The sequence shown here is derived from an EMBL/GenBank/DDBJ whole genome shotgun (WGS) entry which is preliminary data.</text>
</comment>
<keyword evidence="1" id="KW-0472">Membrane</keyword>
<accession>A0A6I2M4N6</accession>
<evidence type="ECO:0000256" key="1">
    <source>
        <dbReference type="SAM" id="Phobius"/>
    </source>
</evidence>
<dbReference type="Gene3D" id="2.60.40.1630">
    <property type="entry name" value="bacillus anthracis domain"/>
    <property type="match status" value="1"/>
</dbReference>
<dbReference type="AlphaFoldDB" id="A0A6I2M4N6"/>